<accession>A0A0I9W4L3</accession>
<dbReference type="EMBL" id="NFLC01000008">
    <property type="protein sequence ID" value="OUQ10647.1"/>
    <property type="molecule type" value="Genomic_DNA"/>
</dbReference>
<sequence>MSFTLIECLLVLWFLTSLASLSVHGYQKMQQQLERARFFRQFESSFYLTIARAITTDAPSEMIINASGIRMEHPKFSAIVFHYPEGIHCISSARYLRFSSKTGNYAPASKVVFADEHARCKVIYSFYFGSGRYEKKIIPL</sequence>
<reference evidence="2" key="1">
    <citation type="submission" date="2017-04" db="EMBL/GenBank/DDBJ databases">
        <title>Function of individual gut microbiota members based on whole genome sequencing of pure cultures obtained from chicken caecum.</title>
        <authorList>
            <person name="Medvecky M."/>
            <person name="Cejkova D."/>
            <person name="Polansky O."/>
            <person name="Karasova D."/>
            <person name="Kubasova T."/>
            <person name="Cizek A."/>
            <person name="Rychlik I."/>
        </authorList>
    </citation>
    <scope>NUCLEOTIDE SEQUENCE [LARGE SCALE GENOMIC DNA]</scope>
    <source>
        <strain evidence="2">An144</strain>
    </source>
</reference>
<evidence type="ECO:0000313" key="1">
    <source>
        <dbReference type="EMBL" id="OUQ10647.1"/>
    </source>
</evidence>
<dbReference type="RefSeq" id="WP_047334165.1">
    <property type="nucleotide sequence ID" value="NZ_LDEA01000008.1"/>
</dbReference>
<dbReference type="AlphaFoldDB" id="A0A0I9W4L3"/>
<comment type="caution">
    <text evidence="1">The sequence shown here is derived from an EMBL/GenBank/DDBJ whole genome shotgun (WGS) entry which is preliminary data.</text>
</comment>
<organism evidence="1 2">
    <name type="scientific">Enterococcus cecorum</name>
    <dbReference type="NCBI Taxonomy" id="44008"/>
    <lineage>
        <taxon>Bacteria</taxon>
        <taxon>Bacillati</taxon>
        <taxon>Bacillota</taxon>
        <taxon>Bacilli</taxon>
        <taxon>Lactobacillales</taxon>
        <taxon>Enterococcaceae</taxon>
        <taxon>Enterococcus</taxon>
    </lineage>
</organism>
<evidence type="ECO:0008006" key="3">
    <source>
        <dbReference type="Google" id="ProtNLM"/>
    </source>
</evidence>
<protein>
    <recommendedName>
        <fullName evidence="3">Prepilin-type N-terminal cleavage/methylation domain-containing protein</fullName>
    </recommendedName>
</protein>
<dbReference type="Proteomes" id="UP000196074">
    <property type="component" value="Unassembled WGS sequence"/>
</dbReference>
<proteinExistence type="predicted"/>
<gene>
    <name evidence="1" type="ORF">B5E88_05435</name>
</gene>
<evidence type="ECO:0000313" key="2">
    <source>
        <dbReference type="Proteomes" id="UP000196074"/>
    </source>
</evidence>
<name>A0A0I9W4L3_9ENTE</name>